<evidence type="ECO:0008006" key="8">
    <source>
        <dbReference type="Google" id="ProtNLM"/>
    </source>
</evidence>
<dbReference type="EMBL" id="CAJNXB010003886">
    <property type="protein sequence ID" value="CAF3344313.1"/>
    <property type="molecule type" value="Genomic_DNA"/>
</dbReference>
<organism evidence="6 7">
    <name type="scientific">Rotaria socialis</name>
    <dbReference type="NCBI Taxonomy" id="392032"/>
    <lineage>
        <taxon>Eukaryota</taxon>
        <taxon>Metazoa</taxon>
        <taxon>Spiralia</taxon>
        <taxon>Gnathifera</taxon>
        <taxon>Rotifera</taxon>
        <taxon>Eurotatoria</taxon>
        <taxon>Bdelloidea</taxon>
        <taxon>Philodinida</taxon>
        <taxon>Philodinidae</taxon>
        <taxon>Rotaria</taxon>
    </lineage>
</organism>
<evidence type="ECO:0000256" key="1">
    <source>
        <dbReference type="ARBA" id="ARBA00004141"/>
    </source>
</evidence>
<feature type="transmembrane region" description="Helical" evidence="5">
    <location>
        <begin position="45"/>
        <end position="65"/>
    </location>
</feature>
<evidence type="ECO:0000256" key="4">
    <source>
        <dbReference type="ARBA" id="ARBA00023136"/>
    </source>
</evidence>
<evidence type="ECO:0000256" key="5">
    <source>
        <dbReference type="SAM" id="Phobius"/>
    </source>
</evidence>
<evidence type="ECO:0000256" key="3">
    <source>
        <dbReference type="ARBA" id="ARBA00022989"/>
    </source>
</evidence>
<dbReference type="OrthoDB" id="3639251at2759"/>
<evidence type="ECO:0000256" key="2">
    <source>
        <dbReference type="ARBA" id="ARBA00022692"/>
    </source>
</evidence>
<dbReference type="GO" id="GO:0022857">
    <property type="term" value="F:transmembrane transporter activity"/>
    <property type="evidence" value="ECO:0007669"/>
    <property type="project" value="InterPro"/>
</dbReference>
<dbReference type="SUPFAM" id="SSF103473">
    <property type="entry name" value="MFS general substrate transporter"/>
    <property type="match status" value="1"/>
</dbReference>
<feature type="transmembrane region" description="Helical" evidence="5">
    <location>
        <begin position="295"/>
        <end position="317"/>
    </location>
</feature>
<feature type="transmembrane region" description="Helical" evidence="5">
    <location>
        <begin position="77"/>
        <end position="95"/>
    </location>
</feature>
<comment type="caution">
    <text evidence="6">The sequence shown here is derived from an EMBL/GenBank/DDBJ whole genome shotgun (WGS) entry which is preliminary data.</text>
</comment>
<feature type="transmembrane region" description="Helical" evidence="5">
    <location>
        <begin position="204"/>
        <end position="226"/>
    </location>
</feature>
<proteinExistence type="predicted"/>
<comment type="subcellular location">
    <subcellularLocation>
        <location evidence="1">Membrane</location>
        <topology evidence="1">Multi-pass membrane protein</topology>
    </subcellularLocation>
</comment>
<dbReference type="AlphaFoldDB" id="A0A817VVQ0"/>
<dbReference type="GO" id="GO:0016020">
    <property type="term" value="C:membrane"/>
    <property type="evidence" value="ECO:0007669"/>
    <property type="project" value="UniProtKB-SubCell"/>
</dbReference>
<dbReference type="InterPro" id="IPR011701">
    <property type="entry name" value="MFS"/>
</dbReference>
<feature type="transmembrane region" description="Helical" evidence="5">
    <location>
        <begin position="238"/>
        <end position="259"/>
    </location>
</feature>
<dbReference type="PANTHER" id="PTHR43184">
    <property type="entry name" value="MAJOR FACILITATOR SUPERFAMILY TRANSPORTER 16, ISOFORM B"/>
    <property type="match status" value="1"/>
</dbReference>
<dbReference type="PANTHER" id="PTHR43184:SF30">
    <property type="entry name" value="MFS DOMAIN-CONTAINING PROTEIN"/>
    <property type="match status" value="1"/>
</dbReference>
<dbReference type="InterPro" id="IPR036259">
    <property type="entry name" value="MFS_trans_sf"/>
</dbReference>
<feature type="transmembrane region" description="Helical" evidence="5">
    <location>
        <begin position="6"/>
        <end position="25"/>
    </location>
</feature>
<evidence type="ECO:0000313" key="7">
    <source>
        <dbReference type="Proteomes" id="UP000663825"/>
    </source>
</evidence>
<feature type="transmembrane region" description="Helical" evidence="5">
    <location>
        <begin position="134"/>
        <end position="165"/>
    </location>
</feature>
<feature type="transmembrane region" description="Helical" evidence="5">
    <location>
        <begin position="271"/>
        <end position="289"/>
    </location>
</feature>
<evidence type="ECO:0000313" key="6">
    <source>
        <dbReference type="EMBL" id="CAF3344313.1"/>
    </source>
</evidence>
<sequence>MPTVQNRLLISFFVAWTSYALTYFLRKPLGVIKTDLEHDLSFSKFQLGLFDTALLLPYALIQTFFGSFGDLYGARRTFGYGLIGSGIAMVTFGWWSDYRLFLFLLFLNGAFQSLCWAAANKGLGAWVTDAQRNFIFGLFGTCPFAGGILGTALAIIAGFLVLFLFREPSEVKIAVAGKESSKASDIRPRITIMEVYRLPMVKEIATTVFCLKVVRYAIYLWLPLYLKQELNYSTTDAGLFSTMFDIGGVVGSATIGFILKRFFNNEGCLGAAVETLLSAGTLLLFLAFAKSGIAMNSILMLLTGLLNCGADIILCKLNHFLMNQKRFQLDQCCFYG</sequence>
<dbReference type="Pfam" id="PF07690">
    <property type="entry name" value="MFS_1"/>
    <property type="match status" value="1"/>
</dbReference>
<name>A0A817VVQ0_9BILA</name>
<keyword evidence="4 5" id="KW-0472">Membrane</keyword>
<dbReference type="Gene3D" id="1.20.1250.20">
    <property type="entry name" value="MFS general substrate transporter like domains"/>
    <property type="match status" value="2"/>
</dbReference>
<gene>
    <name evidence="6" type="ORF">TIS948_LOCUS22670</name>
</gene>
<reference evidence="6" key="1">
    <citation type="submission" date="2021-02" db="EMBL/GenBank/DDBJ databases">
        <authorList>
            <person name="Nowell W R."/>
        </authorList>
    </citation>
    <scope>NUCLEOTIDE SEQUENCE</scope>
</reference>
<keyword evidence="2 5" id="KW-0812">Transmembrane</keyword>
<protein>
    <recommendedName>
        <fullName evidence="8">Major facilitator superfamily (MFS) profile domain-containing protein</fullName>
    </recommendedName>
</protein>
<dbReference type="Proteomes" id="UP000663825">
    <property type="component" value="Unassembled WGS sequence"/>
</dbReference>
<accession>A0A817VVQ0</accession>
<keyword evidence="3 5" id="KW-1133">Transmembrane helix</keyword>